<reference evidence="2 3" key="1">
    <citation type="journal article" date="2024" name="bioRxiv">
        <title>A reference genome for Trichogramma kaykai: A tiny desert-dwelling parasitoid wasp with competing sex-ratio distorters.</title>
        <authorList>
            <person name="Culotta J."/>
            <person name="Lindsey A.R."/>
        </authorList>
    </citation>
    <scope>NUCLEOTIDE SEQUENCE [LARGE SCALE GENOMIC DNA]</scope>
    <source>
        <strain evidence="2 3">KSX58</strain>
    </source>
</reference>
<organism evidence="2 3">
    <name type="scientific">Trichogramma kaykai</name>
    <dbReference type="NCBI Taxonomy" id="54128"/>
    <lineage>
        <taxon>Eukaryota</taxon>
        <taxon>Metazoa</taxon>
        <taxon>Ecdysozoa</taxon>
        <taxon>Arthropoda</taxon>
        <taxon>Hexapoda</taxon>
        <taxon>Insecta</taxon>
        <taxon>Pterygota</taxon>
        <taxon>Neoptera</taxon>
        <taxon>Endopterygota</taxon>
        <taxon>Hymenoptera</taxon>
        <taxon>Apocrita</taxon>
        <taxon>Proctotrupomorpha</taxon>
        <taxon>Chalcidoidea</taxon>
        <taxon>Trichogrammatidae</taxon>
        <taxon>Trichogramma</taxon>
    </lineage>
</organism>
<accession>A0ABD2W660</accession>
<dbReference type="Pfam" id="PF00078">
    <property type="entry name" value="RVT_1"/>
    <property type="match status" value="1"/>
</dbReference>
<dbReference type="PROSITE" id="PS50878">
    <property type="entry name" value="RT_POL"/>
    <property type="match status" value="1"/>
</dbReference>
<dbReference type="InterPro" id="IPR000477">
    <property type="entry name" value="RT_dom"/>
</dbReference>
<dbReference type="GO" id="GO:0071897">
    <property type="term" value="P:DNA biosynthetic process"/>
    <property type="evidence" value="ECO:0007669"/>
    <property type="project" value="UniProtKB-ARBA"/>
</dbReference>
<sequence>MCPTTFACNSTFTVYLLYPAYGTDTADAMGATVCFSHADYDPEWLWSEVNRAVMSLKSGKAPGPDGFPSVLIKEIWKTLPHYFKELMDCSLRTRVFPSRWKMARIVVLLKGGNKDPSKARSYRPISLLNSMAKVLECLLERRLNIRMDNEWCDAQYGFRQGRSTEDLLCRLRNMVDHSSAKLVSGVLVDFKGAFDFLSWHSILDRLDLVGLSSEEMGLWSSYFADRSVFLMNRRGDQITRRGLERGCPQGSIGGPTVWNLALDELLWQLKQAGVLVVAYADDTTCLAEGESRDQLEASVERAFTQIILPRGKLDTSGRRVKVVRGNYTRKVSYVSEARLLGCIIGVRFNYACHVNALREKVISRLVGLKRALKKEWGVKGCICNTWIKGIFEATALYGSGAWGDALRYSTLCDEIVRGQRAVLSACLRVCRMVPTEAMQVLAGSPPWDLECLRRRTVYKIKKGMDLDDWDFVSRDGSSNDVLVNRCNQELLVRWQDRWDNSQKGRVTYGFLPNVSRALKVRESIDIDWLEGYIVTGHGAFRGYLKKHRKQISPNCSCGAVEDWEHVLVKCNIYEDLREACGLRFNLSLSGSERYCALFNDEGKYEALRAFLLLVFEHRKELDLAT</sequence>
<dbReference type="EMBL" id="JBJJXI010000134">
    <property type="protein sequence ID" value="KAL3388358.1"/>
    <property type="molecule type" value="Genomic_DNA"/>
</dbReference>
<dbReference type="PANTHER" id="PTHR19446">
    <property type="entry name" value="REVERSE TRANSCRIPTASES"/>
    <property type="match status" value="1"/>
</dbReference>
<dbReference type="AlphaFoldDB" id="A0ABD2W660"/>
<comment type="caution">
    <text evidence="2">The sequence shown here is derived from an EMBL/GenBank/DDBJ whole genome shotgun (WGS) entry which is preliminary data.</text>
</comment>
<keyword evidence="3" id="KW-1185">Reference proteome</keyword>
<dbReference type="SUPFAM" id="SSF56672">
    <property type="entry name" value="DNA/RNA polymerases"/>
    <property type="match status" value="1"/>
</dbReference>
<dbReference type="Proteomes" id="UP001627154">
    <property type="component" value="Unassembled WGS sequence"/>
</dbReference>
<proteinExistence type="predicted"/>
<evidence type="ECO:0000313" key="3">
    <source>
        <dbReference type="Proteomes" id="UP001627154"/>
    </source>
</evidence>
<name>A0ABD2W660_9HYME</name>
<protein>
    <recommendedName>
        <fullName evidence="1">Reverse transcriptase domain-containing protein</fullName>
    </recommendedName>
</protein>
<dbReference type="InterPro" id="IPR043502">
    <property type="entry name" value="DNA/RNA_pol_sf"/>
</dbReference>
<evidence type="ECO:0000313" key="2">
    <source>
        <dbReference type="EMBL" id="KAL3388358.1"/>
    </source>
</evidence>
<evidence type="ECO:0000259" key="1">
    <source>
        <dbReference type="PROSITE" id="PS50878"/>
    </source>
</evidence>
<dbReference type="CDD" id="cd01650">
    <property type="entry name" value="RT_nLTR_like"/>
    <property type="match status" value="1"/>
</dbReference>
<gene>
    <name evidence="2" type="ORF">TKK_016587</name>
</gene>
<feature type="domain" description="Reverse transcriptase" evidence="1">
    <location>
        <begin position="89"/>
        <end position="344"/>
    </location>
</feature>